<keyword evidence="2" id="KW-1185">Reference proteome</keyword>
<reference evidence="1" key="1">
    <citation type="submission" date="2020-10" db="EMBL/GenBank/DDBJ databases">
        <title>Sequencing the genomes of 1000 actinobacteria strains.</title>
        <authorList>
            <person name="Klenk H.-P."/>
        </authorList>
    </citation>
    <scope>NUCLEOTIDE SEQUENCE</scope>
    <source>
        <strain evidence="1">DSM 46832</strain>
    </source>
</reference>
<protein>
    <submittedName>
        <fullName evidence="1">Uncharacterized protein YndB with AHSA1/START domain</fullName>
    </submittedName>
</protein>
<gene>
    <name evidence="1" type="ORF">H4W31_006385</name>
</gene>
<dbReference type="InterPro" id="IPR019587">
    <property type="entry name" value="Polyketide_cyclase/dehydratase"/>
</dbReference>
<name>A0A927MA09_9ACTN</name>
<evidence type="ECO:0000313" key="2">
    <source>
        <dbReference type="Proteomes" id="UP000649753"/>
    </source>
</evidence>
<sequence length="140" mass="15729">MTSYDVTAVSGARPESVYRLLTVGATWPEWSPIDAVRIEGGGDAGSPQGVGATRVFRTGRNESHEEIVELVPDRRMVYVMRSGAFRTYRATVDLAPVGQGTRIHWYGSFRAPRGTGWLWRLYLTWYMRRMVNGLAAYPVT</sequence>
<dbReference type="CDD" id="cd07821">
    <property type="entry name" value="PYR_PYL_RCAR_like"/>
    <property type="match status" value="1"/>
</dbReference>
<accession>A0A927MA09</accession>
<dbReference type="AlphaFoldDB" id="A0A927MA09"/>
<dbReference type="Pfam" id="PF10604">
    <property type="entry name" value="Polyketide_cyc2"/>
    <property type="match status" value="1"/>
</dbReference>
<dbReference type="SUPFAM" id="SSF55961">
    <property type="entry name" value="Bet v1-like"/>
    <property type="match status" value="1"/>
</dbReference>
<dbReference type="Proteomes" id="UP000649753">
    <property type="component" value="Unassembled WGS sequence"/>
</dbReference>
<dbReference type="EMBL" id="JADBEB010000001">
    <property type="protein sequence ID" value="MBE1490747.1"/>
    <property type="molecule type" value="Genomic_DNA"/>
</dbReference>
<evidence type="ECO:0000313" key="1">
    <source>
        <dbReference type="EMBL" id="MBE1490747.1"/>
    </source>
</evidence>
<dbReference type="InterPro" id="IPR023393">
    <property type="entry name" value="START-like_dom_sf"/>
</dbReference>
<organism evidence="1 2">
    <name type="scientific">Plantactinospora soyae</name>
    <dbReference type="NCBI Taxonomy" id="1544732"/>
    <lineage>
        <taxon>Bacteria</taxon>
        <taxon>Bacillati</taxon>
        <taxon>Actinomycetota</taxon>
        <taxon>Actinomycetes</taxon>
        <taxon>Micromonosporales</taxon>
        <taxon>Micromonosporaceae</taxon>
        <taxon>Plantactinospora</taxon>
    </lineage>
</organism>
<comment type="caution">
    <text evidence="1">The sequence shown here is derived from an EMBL/GenBank/DDBJ whole genome shotgun (WGS) entry which is preliminary data.</text>
</comment>
<proteinExistence type="predicted"/>
<dbReference type="Gene3D" id="3.30.530.20">
    <property type="match status" value="1"/>
</dbReference>
<dbReference type="RefSeq" id="WP_318783516.1">
    <property type="nucleotide sequence ID" value="NZ_JADBEB010000001.1"/>
</dbReference>